<dbReference type="RefSeq" id="WP_407590346.1">
    <property type="nucleotide sequence ID" value="NZ_JBHDIY010000002.1"/>
</dbReference>
<keyword evidence="9" id="KW-1185">Reference proteome</keyword>
<dbReference type="PANTHER" id="PTHR33884">
    <property type="entry name" value="UPF0410 PROTEIN YMGE"/>
    <property type="match status" value="1"/>
</dbReference>
<evidence type="ECO:0000256" key="5">
    <source>
        <dbReference type="ARBA" id="ARBA00022989"/>
    </source>
</evidence>
<feature type="transmembrane region" description="Helical" evidence="7">
    <location>
        <begin position="30"/>
        <end position="53"/>
    </location>
</feature>
<feature type="transmembrane region" description="Helical" evidence="7">
    <location>
        <begin position="6"/>
        <end position="23"/>
    </location>
</feature>
<dbReference type="EMBL" id="JBHDIY010000002">
    <property type="protein sequence ID" value="MFL4468604.1"/>
    <property type="molecule type" value="Genomic_DNA"/>
</dbReference>
<dbReference type="Pfam" id="PF04226">
    <property type="entry name" value="Transgly_assoc"/>
    <property type="match status" value="1"/>
</dbReference>
<keyword evidence="3" id="KW-1003">Cell membrane</keyword>
<evidence type="ECO:0000256" key="3">
    <source>
        <dbReference type="ARBA" id="ARBA00022475"/>
    </source>
</evidence>
<keyword evidence="6 7" id="KW-0472">Membrane</keyword>
<feature type="transmembrane region" description="Helical" evidence="7">
    <location>
        <begin position="59"/>
        <end position="80"/>
    </location>
</feature>
<evidence type="ECO:0000313" key="9">
    <source>
        <dbReference type="Proteomes" id="UP001627408"/>
    </source>
</evidence>
<dbReference type="InterPro" id="IPR007341">
    <property type="entry name" value="Transgly_assoc"/>
</dbReference>
<comment type="similarity">
    <text evidence="2">Belongs to the UPF0410 family.</text>
</comment>
<dbReference type="PANTHER" id="PTHR33884:SF3">
    <property type="entry name" value="UPF0410 PROTEIN YMGE"/>
    <property type="match status" value="1"/>
</dbReference>
<reference evidence="8 9" key="1">
    <citation type="submission" date="2024-08" db="EMBL/GenBank/DDBJ databases">
        <title>Tateyamaria sp. nov., isolated from marine algae.</title>
        <authorList>
            <person name="Choi B.J."/>
            <person name="Kim J.M."/>
            <person name="Lee J.K."/>
            <person name="Choi D.G."/>
            <person name="Bayburt H."/>
            <person name="Baek J.H."/>
            <person name="Han D.M."/>
            <person name="Jeon C.O."/>
        </authorList>
    </citation>
    <scope>NUCLEOTIDE SEQUENCE [LARGE SCALE GENOMIC DNA]</scope>
    <source>
        <strain evidence="8 9">KMU-156</strain>
    </source>
</reference>
<name>A0ABW8URA1_9RHOB</name>
<evidence type="ECO:0000256" key="2">
    <source>
        <dbReference type="ARBA" id="ARBA00011006"/>
    </source>
</evidence>
<protein>
    <submittedName>
        <fullName evidence="8">GlsB/YeaQ/YmgE family stress response membrane protein</fullName>
    </submittedName>
</protein>
<evidence type="ECO:0000256" key="6">
    <source>
        <dbReference type="ARBA" id="ARBA00023136"/>
    </source>
</evidence>
<evidence type="ECO:0000313" key="8">
    <source>
        <dbReference type="EMBL" id="MFL4468604.1"/>
    </source>
</evidence>
<dbReference type="Proteomes" id="UP001627408">
    <property type="component" value="Unassembled WGS sequence"/>
</dbReference>
<evidence type="ECO:0000256" key="7">
    <source>
        <dbReference type="SAM" id="Phobius"/>
    </source>
</evidence>
<accession>A0ABW8URA1</accession>
<keyword evidence="5 7" id="KW-1133">Transmembrane helix</keyword>
<organism evidence="8 9">
    <name type="scientific">Tateyamaria armeniaca</name>
    <dbReference type="NCBI Taxonomy" id="2518930"/>
    <lineage>
        <taxon>Bacteria</taxon>
        <taxon>Pseudomonadati</taxon>
        <taxon>Pseudomonadota</taxon>
        <taxon>Alphaproteobacteria</taxon>
        <taxon>Rhodobacterales</taxon>
        <taxon>Roseobacteraceae</taxon>
        <taxon>Tateyamaria</taxon>
    </lineage>
</organism>
<comment type="caution">
    <text evidence="8">The sequence shown here is derived from an EMBL/GenBank/DDBJ whole genome shotgun (WGS) entry which is preliminary data.</text>
</comment>
<evidence type="ECO:0000256" key="1">
    <source>
        <dbReference type="ARBA" id="ARBA00004651"/>
    </source>
</evidence>
<evidence type="ECO:0000256" key="4">
    <source>
        <dbReference type="ARBA" id="ARBA00022692"/>
    </source>
</evidence>
<comment type="subcellular location">
    <subcellularLocation>
        <location evidence="1">Cell membrane</location>
        <topology evidence="1">Multi-pass membrane protein</topology>
    </subcellularLocation>
</comment>
<sequence>MTGIGWIGSLIIGALAGWIAEKIMKTDQSLIMNIVLGIVGALVLNWLLIAILGTTLGGWIGQLIVAAAGACLLIYVTRLIRGRS</sequence>
<gene>
    <name evidence="8" type="ORF">ACERZ8_01460</name>
</gene>
<keyword evidence="4 7" id="KW-0812">Transmembrane</keyword>
<proteinExistence type="inferred from homology"/>